<dbReference type="Gene3D" id="2.170.16.10">
    <property type="entry name" value="Hedgehog/Intein (Hint) domain"/>
    <property type="match status" value="1"/>
</dbReference>
<name>A0A915DC33_9BILA</name>
<evidence type="ECO:0000313" key="3">
    <source>
        <dbReference type="Proteomes" id="UP000887574"/>
    </source>
</evidence>
<dbReference type="Proteomes" id="UP000887574">
    <property type="component" value="Unplaced"/>
</dbReference>
<dbReference type="InterPro" id="IPR001767">
    <property type="entry name" value="Hedgehog_Hint"/>
</dbReference>
<dbReference type="GO" id="GO:0016540">
    <property type="term" value="P:protein autoprocessing"/>
    <property type="evidence" value="ECO:0007669"/>
    <property type="project" value="InterPro"/>
</dbReference>
<accession>A0A915DC33</accession>
<dbReference type="InterPro" id="IPR036844">
    <property type="entry name" value="Hint_dom_sf"/>
</dbReference>
<organism evidence="3 4">
    <name type="scientific">Ditylenchus dipsaci</name>
    <dbReference type="NCBI Taxonomy" id="166011"/>
    <lineage>
        <taxon>Eukaryota</taxon>
        <taxon>Metazoa</taxon>
        <taxon>Ecdysozoa</taxon>
        <taxon>Nematoda</taxon>
        <taxon>Chromadorea</taxon>
        <taxon>Rhabditida</taxon>
        <taxon>Tylenchina</taxon>
        <taxon>Tylenchomorpha</taxon>
        <taxon>Sphaerularioidea</taxon>
        <taxon>Anguinidae</taxon>
        <taxon>Anguininae</taxon>
        <taxon>Ditylenchus</taxon>
    </lineage>
</organism>
<dbReference type="Pfam" id="PF01079">
    <property type="entry name" value="Hint"/>
    <property type="match status" value="1"/>
</dbReference>
<dbReference type="WBParaSite" id="jg17851">
    <property type="protein sequence ID" value="jg17851"/>
    <property type="gene ID" value="jg17851"/>
</dbReference>
<dbReference type="InterPro" id="IPR052140">
    <property type="entry name" value="Dev_Signal_Hedgehog-like"/>
</dbReference>
<evidence type="ECO:0000313" key="4">
    <source>
        <dbReference type="WBParaSite" id="jg17851"/>
    </source>
</evidence>
<sequence length="101" mass="11468">MFLHRKREEQAIYLKLETKGGGSLKLTDFHLIYTSKSCEPGEKLKLVHARDLTVGQCVYMVSNETQGRTFLHSSQLTRITQVKQRGIYAPLTGLCHSFRAA</sequence>
<protein>
    <submittedName>
        <fullName evidence="4">Hedgehog protein Hint domain-containing protein</fullName>
    </submittedName>
</protein>
<evidence type="ECO:0000256" key="1">
    <source>
        <dbReference type="ARBA" id="ARBA00022473"/>
    </source>
</evidence>
<dbReference type="AlphaFoldDB" id="A0A915DC33"/>
<proteinExistence type="predicted"/>
<feature type="domain" description="Hedgehog protein Hint" evidence="2">
    <location>
        <begin position="1"/>
        <end position="93"/>
    </location>
</feature>
<evidence type="ECO:0000259" key="2">
    <source>
        <dbReference type="Pfam" id="PF01079"/>
    </source>
</evidence>
<dbReference type="CDD" id="cd00081">
    <property type="entry name" value="Hint"/>
    <property type="match status" value="1"/>
</dbReference>
<dbReference type="PANTHER" id="PTHR46706:SF12">
    <property type="entry name" value="PROTEIN QUA-1-RELATED"/>
    <property type="match status" value="1"/>
</dbReference>
<keyword evidence="1" id="KW-0217">Developmental protein</keyword>
<dbReference type="SUPFAM" id="SSF51294">
    <property type="entry name" value="Hedgehog/intein (Hint) domain"/>
    <property type="match status" value="1"/>
</dbReference>
<dbReference type="PANTHER" id="PTHR46706">
    <property type="entry name" value="PROTEIN QUA-1-RELATED"/>
    <property type="match status" value="1"/>
</dbReference>
<keyword evidence="3" id="KW-1185">Reference proteome</keyword>
<reference evidence="4" key="1">
    <citation type="submission" date="2022-11" db="UniProtKB">
        <authorList>
            <consortium name="WormBaseParasite"/>
        </authorList>
    </citation>
    <scope>IDENTIFICATION</scope>
</reference>